<dbReference type="VEuPathDB" id="CryptoDB:GNI_113150"/>
<proteinExistence type="predicted"/>
<gene>
    <name evidence="1" type="ORF">GNI_113150</name>
</gene>
<protein>
    <submittedName>
        <fullName evidence="1">Uncharacterized protein</fullName>
    </submittedName>
</protein>
<dbReference type="GeneID" id="22913976"/>
<dbReference type="Proteomes" id="UP000019763">
    <property type="component" value="Unassembled WGS sequence"/>
</dbReference>
<dbReference type="RefSeq" id="XP_011131556.1">
    <property type="nucleotide sequence ID" value="XM_011133254.1"/>
</dbReference>
<dbReference type="EMBL" id="AFNH02000847">
    <property type="protein sequence ID" value="EZG55416.1"/>
    <property type="molecule type" value="Genomic_DNA"/>
</dbReference>
<keyword evidence="2" id="KW-1185">Reference proteome</keyword>
<comment type="caution">
    <text evidence="1">The sequence shown here is derived from an EMBL/GenBank/DDBJ whole genome shotgun (WGS) entry which is preliminary data.</text>
</comment>
<evidence type="ECO:0000313" key="1">
    <source>
        <dbReference type="EMBL" id="EZG55416.1"/>
    </source>
</evidence>
<sequence>MFSSIEKYNGVLAFKKLYCGPSNKHGFGIFTLRQVKSGAIIVSDDCIVFAQDKFRDVDPRLVASLDILHLDLRVYHRRKYSEIFPEWRGCIEQLAAVSRVPVRTLDELTVSEIVTIKLFLQGLLRLDSVEVDVHSNCVDATLSQRELLHRWLEMGEV</sequence>
<name>A0A023B3D3_GRENI</name>
<evidence type="ECO:0000313" key="2">
    <source>
        <dbReference type="Proteomes" id="UP000019763"/>
    </source>
</evidence>
<dbReference type="AlphaFoldDB" id="A0A023B3D3"/>
<organism evidence="1 2">
    <name type="scientific">Gregarina niphandrodes</name>
    <name type="common">Septate eugregarine</name>
    <dbReference type="NCBI Taxonomy" id="110365"/>
    <lineage>
        <taxon>Eukaryota</taxon>
        <taxon>Sar</taxon>
        <taxon>Alveolata</taxon>
        <taxon>Apicomplexa</taxon>
        <taxon>Conoidasida</taxon>
        <taxon>Gregarinasina</taxon>
        <taxon>Eugregarinorida</taxon>
        <taxon>Gregarinidae</taxon>
        <taxon>Gregarina</taxon>
    </lineage>
</organism>
<accession>A0A023B3D3</accession>
<reference evidence="1" key="1">
    <citation type="submission" date="2013-12" db="EMBL/GenBank/DDBJ databases">
        <authorList>
            <person name="Omoto C.K."/>
            <person name="Sibley D."/>
            <person name="Venepally P."/>
            <person name="Hadjithomas M."/>
            <person name="Karamycheva S."/>
            <person name="Brunk B."/>
            <person name="Roos D."/>
            <person name="Caler E."/>
            <person name="Lorenzi H."/>
        </authorList>
    </citation>
    <scope>NUCLEOTIDE SEQUENCE</scope>
</reference>